<feature type="transmembrane region" description="Helical" evidence="6">
    <location>
        <begin position="105"/>
        <end position="126"/>
    </location>
</feature>
<comment type="subcellular location">
    <subcellularLocation>
        <location evidence="1">Cell membrane</location>
        <topology evidence="1">Multi-pass membrane protein</topology>
    </subcellularLocation>
</comment>
<dbReference type="Proteomes" id="UP001056766">
    <property type="component" value="Unassembled WGS sequence"/>
</dbReference>
<reference evidence="7" key="1">
    <citation type="journal article" date="2021" name="mSystems">
        <title>Bacteria and Archaea Synergistically Convert Glycine Betaine to Biogenic Methane in the Formosa Cold Seep of the South China Sea.</title>
        <authorList>
            <person name="Li L."/>
            <person name="Zhang W."/>
            <person name="Zhang S."/>
            <person name="Song L."/>
            <person name="Sun Q."/>
            <person name="Zhang H."/>
            <person name="Xiang H."/>
            <person name="Dong X."/>
        </authorList>
    </citation>
    <scope>NUCLEOTIDE SEQUENCE</scope>
    <source>
        <strain evidence="7">LLY</strain>
    </source>
</reference>
<dbReference type="InterPro" id="IPR012809">
    <property type="entry name" value="ECF_CbiQ"/>
</dbReference>
<gene>
    <name evidence="7" type="primary">cbiQ</name>
    <name evidence="7" type="ORF">KDK67_00895</name>
</gene>
<name>A0A9E5DB15_9EURY</name>
<feature type="transmembrane region" description="Helical" evidence="6">
    <location>
        <begin position="44"/>
        <end position="66"/>
    </location>
</feature>
<dbReference type="PANTHER" id="PTHR34857">
    <property type="entry name" value="SLL0384 PROTEIN"/>
    <property type="match status" value="1"/>
</dbReference>
<feature type="transmembrane region" description="Helical" evidence="6">
    <location>
        <begin position="233"/>
        <end position="252"/>
    </location>
</feature>
<evidence type="ECO:0000256" key="2">
    <source>
        <dbReference type="ARBA" id="ARBA00022475"/>
    </source>
</evidence>
<sequence length="254" mass="28995">MKYPEIDKYAELDSLIHRFDPRAKIITFTLLIFSFVFIEDIRIAFVSLLFSFFILLVSRIPFGFIFNRMKPGLIFVMPFLIVMPFALDGNVLYSYNGISISYDGLYYGSLVVIRAATSIMLTLIMLGTTKMDTTMKSLHSLKVPSPFVQTLMFSYRYIFVFIDEFLSMWTSMKAKGFKVKANKHSLSIIGNIVGMILVRSYERAERVYHSMASKGYTGESRTIVKFKMQTADYGLAAILIGTVLIFIIYGMSLS</sequence>
<dbReference type="Pfam" id="PF02361">
    <property type="entry name" value="CbiQ"/>
    <property type="match status" value="1"/>
</dbReference>
<dbReference type="InterPro" id="IPR003339">
    <property type="entry name" value="ABC/ECF_trnsptr_transmembrane"/>
</dbReference>
<evidence type="ECO:0000256" key="1">
    <source>
        <dbReference type="ARBA" id="ARBA00004651"/>
    </source>
</evidence>
<dbReference type="GO" id="GO:0006824">
    <property type="term" value="P:cobalt ion transport"/>
    <property type="evidence" value="ECO:0007669"/>
    <property type="project" value="InterPro"/>
</dbReference>
<dbReference type="InterPro" id="IPR051611">
    <property type="entry name" value="ECF_transporter_component"/>
</dbReference>
<reference evidence="7" key="2">
    <citation type="submission" date="2021-04" db="EMBL/GenBank/DDBJ databases">
        <authorList>
            <person name="Dong X."/>
        </authorList>
    </citation>
    <scope>NUCLEOTIDE SEQUENCE</scope>
    <source>
        <strain evidence="7">LLY</strain>
    </source>
</reference>
<dbReference type="EMBL" id="JAGSOI010000002">
    <property type="protein sequence ID" value="MCM1985584.1"/>
    <property type="molecule type" value="Genomic_DNA"/>
</dbReference>
<keyword evidence="2" id="KW-1003">Cell membrane</keyword>
<dbReference type="PANTHER" id="PTHR34857:SF2">
    <property type="entry name" value="SLL0384 PROTEIN"/>
    <property type="match status" value="1"/>
</dbReference>
<dbReference type="AlphaFoldDB" id="A0A9E5DB15"/>
<keyword evidence="3 6" id="KW-0812">Transmembrane</keyword>
<comment type="caution">
    <text evidence="7">The sequence shown here is derived from an EMBL/GenBank/DDBJ whole genome shotgun (WGS) entry which is preliminary data.</text>
</comment>
<evidence type="ECO:0000256" key="4">
    <source>
        <dbReference type="ARBA" id="ARBA00022989"/>
    </source>
</evidence>
<accession>A0A9E5DB15</accession>
<proteinExistence type="predicted"/>
<dbReference type="NCBIfam" id="TIGR02454">
    <property type="entry name" value="ECF_T_CbiQ"/>
    <property type="match status" value="1"/>
</dbReference>
<keyword evidence="5 6" id="KW-0472">Membrane</keyword>
<organism evidence="7 8">
    <name type="scientific">Methanococcoides seepicolus</name>
    <dbReference type="NCBI Taxonomy" id="2828780"/>
    <lineage>
        <taxon>Archaea</taxon>
        <taxon>Methanobacteriati</taxon>
        <taxon>Methanobacteriota</taxon>
        <taxon>Stenosarchaea group</taxon>
        <taxon>Methanomicrobia</taxon>
        <taxon>Methanosarcinales</taxon>
        <taxon>Methanosarcinaceae</taxon>
        <taxon>Methanococcoides</taxon>
    </lineage>
</organism>
<evidence type="ECO:0000313" key="8">
    <source>
        <dbReference type="Proteomes" id="UP001056766"/>
    </source>
</evidence>
<dbReference type="RefSeq" id="WP_250866964.1">
    <property type="nucleotide sequence ID" value="NZ_JAGSOI010000002.1"/>
</dbReference>
<keyword evidence="4 6" id="KW-1133">Transmembrane helix</keyword>
<evidence type="ECO:0000256" key="6">
    <source>
        <dbReference type="SAM" id="Phobius"/>
    </source>
</evidence>
<feature type="transmembrane region" description="Helical" evidence="6">
    <location>
        <begin position="73"/>
        <end position="93"/>
    </location>
</feature>
<evidence type="ECO:0000256" key="5">
    <source>
        <dbReference type="ARBA" id="ARBA00023136"/>
    </source>
</evidence>
<feature type="transmembrane region" description="Helical" evidence="6">
    <location>
        <begin position="21"/>
        <end position="38"/>
    </location>
</feature>
<keyword evidence="8" id="KW-1185">Reference proteome</keyword>
<evidence type="ECO:0000313" key="7">
    <source>
        <dbReference type="EMBL" id="MCM1985584.1"/>
    </source>
</evidence>
<dbReference type="GO" id="GO:0043190">
    <property type="term" value="C:ATP-binding cassette (ABC) transporter complex"/>
    <property type="evidence" value="ECO:0007669"/>
    <property type="project" value="InterPro"/>
</dbReference>
<protein>
    <submittedName>
        <fullName evidence="7">Cobalt ECF transporter T component CbiQ</fullName>
    </submittedName>
</protein>
<dbReference type="CDD" id="cd16914">
    <property type="entry name" value="EcfT"/>
    <property type="match status" value="1"/>
</dbReference>
<evidence type="ECO:0000256" key="3">
    <source>
        <dbReference type="ARBA" id="ARBA00022692"/>
    </source>
</evidence>